<dbReference type="GO" id="GO:0043023">
    <property type="term" value="F:ribosomal large subunit binding"/>
    <property type="evidence" value="ECO:0007669"/>
    <property type="project" value="TreeGrafter"/>
</dbReference>
<dbReference type="GO" id="GO:0017148">
    <property type="term" value="P:negative regulation of translation"/>
    <property type="evidence" value="ECO:0007669"/>
    <property type="project" value="UniProtKB-UniRule"/>
</dbReference>
<keyword evidence="4" id="KW-1185">Reference proteome</keyword>
<dbReference type="EMBL" id="FPJW01000008">
    <property type="protein sequence ID" value="SFX62817.1"/>
    <property type="molecule type" value="Genomic_DNA"/>
</dbReference>
<protein>
    <recommendedName>
        <fullName evidence="2">Ribosomal silencing factor RsfS</fullName>
    </recommendedName>
</protein>
<evidence type="ECO:0000256" key="2">
    <source>
        <dbReference type="HAMAP-Rule" id="MF_01477"/>
    </source>
</evidence>
<dbReference type="GO" id="GO:0042256">
    <property type="term" value="P:cytosolic ribosome assembly"/>
    <property type="evidence" value="ECO:0007669"/>
    <property type="project" value="UniProtKB-UniRule"/>
</dbReference>
<dbReference type="Pfam" id="PF02410">
    <property type="entry name" value="RsfS"/>
    <property type="match status" value="1"/>
</dbReference>
<dbReference type="PANTHER" id="PTHR21043">
    <property type="entry name" value="IOJAP SUPERFAMILY ORTHOLOG"/>
    <property type="match status" value="1"/>
</dbReference>
<gene>
    <name evidence="2" type="primary">rsfS</name>
    <name evidence="3" type="ORF">SAMN02745752_02309</name>
</gene>
<dbReference type="SUPFAM" id="SSF81301">
    <property type="entry name" value="Nucleotidyltransferase"/>
    <property type="match status" value="1"/>
</dbReference>
<keyword evidence="2" id="KW-0810">Translation regulation</keyword>
<dbReference type="InterPro" id="IPR043519">
    <property type="entry name" value="NT_sf"/>
</dbReference>
<dbReference type="PANTHER" id="PTHR21043:SF0">
    <property type="entry name" value="MITOCHONDRIAL ASSEMBLY OF RIBOSOMAL LARGE SUBUNIT PROTEIN 1"/>
    <property type="match status" value="1"/>
</dbReference>
<keyword evidence="2" id="KW-0963">Cytoplasm</keyword>
<dbReference type="AlphaFoldDB" id="A0A1K1YLG0"/>
<dbReference type="HAMAP" id="MF_01477">
    <property type="entry name" value="Iojap_RsfS"/>
    <property type="match status" value="1"/>
</dbReference>
<reference evidence="3 4" key="1">
    <citation type="submission" date="2016-11" db="EMBL/GenBank/DDBJ databases">
        <authorList>
            <person name="Jaros S."/>
            <person name="Januszkiewicz K."/>
            <person name="Wedrychowicz H."/>
        </authorList>
    </citation>
    <scope>NUCLEOTIDE SEQUENCE [LARGE SCALE GENOMIC DNA]</scope>
    <source>
        <strain evidence="3 4">DSM 21637</strain>
    </source>
</reference>
<dbReference type="NCBIfam" id="TIGR00090">
    <property type="entry name" value="rsfS_iojap_ybeB"/>
    <property type="match status" value="1"/>
</dbReference>
<dbReference type="Proteomes" id="UP000182350">
    <property type="component" value="Unassembled WGS sequence"/>
</dbReference>
<dbReference type="STRING" id="1122209.SAMN02745752_02309"/>
<evidence type="ECO:0000313" key="4">
    <source>
        <dbReference type="Proteomes" id="UP000182350"/>
    </source>
</evidence>
<keyword evidence="2" id="KW-0678">Repressor</keyword>
<proteinExistence type="inferred from homology"/>
<sequence>MQVDELKQRVLAALDDLKGRDVVVLDVRASSSVTDYMVIASGTSSRQVVALARHLMDEMKQQDVAVLGVEGVDAGEWVLVDLGDLVVHIMQPQTREFYDLEKLWGEFASPMSHQA</sequence>
<dbReference type="RefSeq" id="WP_072326641.1">
    <property type="nucleotide sequence ID" value="NZ_FPJW01000008.1"/>
</dbReference>
<name>A0A1K1YLG0_9GAMM</name>
<evidence type="ECO:0000256" key="1">
    <source>
        <dbReference type="ARBA" id="ARBA00010574"/>
    </source>
</evidence>
<dbReference type="OrthoDB" id="9793681at2"/>
<organism evidence="3 4">
    <name type="scientific">Marinospirillum alkaliphilum DSM 21637</name>
    <dbReference type="NCBI Taxonomy" id="1122209"/>
    <lineage>
        <taxon>Bacteria</taxon>
        <taxon>Pseudomonadati</taxon>
        <taxon>Pseudomonadota</taxon>
        <taxon>Gammaproteobacteria</taxon>
        <taxon>Oceanospirillales</taxon>
        <taxon>Oceanospirillaceae</taxon>
        <taxon>Marinospirillum</taxon>
    </lineage>
</organism>
<dbReference type="InterPro" id="IPR004394">
    <property type="entry name" value="Iojap/RsfS/C7orf30"/>
</dbReference>
<dbReference type="Gene3D" id="3.30.460.10">
    <property type="entry name" value="Beta Polymerase, domain 2"/>
    <property type="match status" value="1"/>
</dbReference>
<comment type="similarity">
    <text evidence="1 2">Belongs to the Iojap/RsfS family.</text>
</comment>
<comment type="function">
    <text evidence="2">Functions as a ribosomal silencing factor. Interacts with ribosomal protein uL14 (rplN), blocking formation of intersubunit bridge B8. Prevents association of the 30S and 50S ribosomal subunits and the formation of functional ribosomes, thus repressing translation.</text>
</comment>
<accession>A0A1K1YLG0</accession>
<dbReference type="GO" id="GO:0090071">
    <property type="term" value="P:negative regulation of ribosome biogenesis"/>
    <property type="evidence" value="ECO:0007669"/>
    <property type="project" value="UniProtKB-UniRule"/>
</dbReference>
<dbReference type="GO" id="GO:0005737">
    <property type="term" value="C:cytoplasm"/>
    <property type="evidence" value="ECO:0007669"/>
    <property type="project" value="UniProtKB-SubCell"/>
</dbReference>
<evidence type="ECO:0000313" key="3">
    <source>
        <dbReference type="EMBL" id="SFX62817.1"/>
    </source>
</evidence>
<comment type="subunit">
    <text evidence="2">Interacts with ribosomal protein uL14 (rplN).</text>
</comment>
<comment type="subcellular location">
    <subcellularLocation>
        <location evidence="2">Cytoplasm</location>
    </subcellularLocation>
</comment>